<feature type="transmembrane region" description="Helical" evidence="1">
    <location>
        <begin position="79"/>
        <end position="101"/>
    </location>
</feature>
<proteinExistence type="predicted"/>
<feature type="transmembrane region" description="Helical" evidence="1">
    <location>
        <begin position="146"/>
        <end position="174"/>
    </location>
</feature>
<name>A0A1A8ZMH2_PLAOA</name>
<protein>
    <submittedName>
        <fullName evidence="2">Uncharacterized protein</fullName>
    </submittedName>
</protein>
<keyword evidence="1" id="KW-0472">Membrane</keyword>
<evidence type="ECO:0000313" key="3">
    <source>
        <dbReference type="Proteomes" id="UP000078550"/>
    </source>
</evidence>
<keyword evidence="1" id="KW-1133">Transmembrane helix</keyword>
<evidence type="ECO:0000256" key="1">
    <source>
        <dbReference type="SAM" id="Phobius"/>
    </source>
</evidence>
<dbReference type="EMBL" id="FLRE01000176">
    <property type="protein sequence ID" value="SBT45019.1"/>
    <property type="molecule type" value="Genomic_DNA"/>
</dbReference>
<accession>A0A1A8ZMH2</accession>
<feature type="transmembrane region" description="Helical" evidence="1">
    <location>
        <begin position="113"/>
        <end position="134"/>
    </location>
</feature>
<reference evidence="3" key="1">
    <citation type="submission" date="2016-05" db="EMBL/GenBank/DDBJ databases">
        <authorList>
            <person name="Naeem Raeece"/>
        </authorList>
    </citation>
    <scope>NUCLEOTIDE SEQUENCE [LARGE SCALE GENOMIC DNA]</scope>
</reference>
<gene>
    <name evidence="2" type="ORF">POVWA2_049030</name>
</gene>
<dbReference type="Proteomes" id="UP000078550">
    <property type="component" value="Unassembled WGS sequence"/>
</dbReference>
<dbReference type="AlphaFoldDB" id="A0A1A8ZMH2"/>
<keyword evidence="1" id="KW-0812">Transmembrane</keyword>
<sequence length="215" mass="24988">MALTRSNAKIMFSTHSIARHTTPYHAIPRHTTPYHTKLSFALHHCVEAEGTVTRLWRGGRNCDEIVEKLTRLFLETLGWARLFIATLHFAPFFFFFFFFFFESGKFPTHLLSLSYVEEVFAFSFCIISIVLPLLHKCKLNHFHHVYTTAMGILCKGLFTNVCRLIFKLIIASFWPLRGRRILRRFPATSLQLMINIRFQLGKIQGLNKVAAVHII</sequence>
<evidence type="ECO:0000313" key="2">
    <source>
        <dbReference type="EMBL" id="SBT45019.1"/>
    </source>
</evidence>
<organism evidence="2 3">
    <name type="scientific">Plasmodium ovale wallikeri</name>
    <dbReference type="NCBI Taxonomy" id="864142"/>
    <lineage>
        <taxon>Eukaryota</taxon>
        <taxon>Sar</taxon>
        <taxon>Alveolata</taxon>
        <taxon>Apicomplexa</taxon>
        <taxon>Aconoidasida</taxon>
        <taxon>Haemosporida</taxon>
        <taxon>Plasmodiidae</taxon>
        <taxon>Plasmodium</taxon>
        <taxon>Plasmodium (Plasmodium)</taxon>
    </lineage>
</organism>